<organism evidence="1 2">
    <name type="scientific">Pterulicium gracile</name>
    <dbReference type="NCBI Taxonomy" id="1884261"/>
    <lineage>
        <taxon>Eukaryota</taxon>
        <taxon>Fungi</taxon>
        <taxon>Dikarya</taxon>
        <taxon>Basidiomycota</taxon>
        <taxon>Agaricomycotina</taxon>
        <taxon>Agaricomycetes</taxon>
        <taxon>Agaricomycetidae</taxon>
        <taxon>Agaricales</taxon>
        <taxon>Pleurotineae</taxon>
        <taxon>Pterulaceae</taxon>
        <taxon>Pterulicium</taxon>
    </lineage>
</organism>
<evidence type="ECO:0008006" key="3">
    <source>
        <dbReference type="Google" id="ProtNLM"/>
    </source>
</evidence>
<dbReference type="EMBL" id="ML178872">
    <property type="protein sequence ID" value="TFK95874.1"/>
    <property type="molecule type" value="Genomic_DNA"/>
</dbReference>
<reference evidence="1 2" key="1">
    <citation type="journal article" date="2019" name="Nat. Ecol. Evol.">
        <title>Megaphylogeny resolves global patterns of mushroom evolution.</title>
        <authorList>
            <person name="Varga T."/>
            <person name="Krizsan K."/>
            <person name="Foldi C."/>
            <person name="Dima B."/>
            <person name="Sanchez-Garcia M."/>
            <person name="Sanchez-Ramirez S."/>
            <person name="Szollosi G.J."/>
            <person name="Szarkandi J.G."/>
            <person name="Papp V."/>
            <person name="Albert L."/>
            <person name="Andreopoulos W."/>
            <person name="Angelini C."/>
            <person name="Antonin V."/>
            <person name="Barry K.W."/>
            <person name="Bougher N.L."/>
            <person name="Buchanan P."/>
            <person name="Buyck B."/>
            <person name="Bense V."/>
            <person name="Catcheside P."/>
            <person name="Chovatia M."/>
            <person name="Cooper J."/>
            <person name="Damon W."/>
            <person name="Desjardin D."/>
            <person name="Finy P."/>
            <person name="Geml J."/>
            <person name="Haridas S."/>
            <person name="Hughes K."/>
            <person name="Justo A."/>
            <person name="Karasinski D."/>
            <person name="Kautmanova I."/>
            <person name="Kiss B."/>
            <person name="Kocsube S."/>
            <person name="Kotiranta H."/>
            <person name="LaButti K.M."/>
            <person name="Lechner B.E."/>
            <person name="Liimatainen K."/>
            <person name="Lipzen A."/>
            <person name="Lukacs Z."/>
            <person name="Mihaltcheva S."/>
            <person name="Morgado L.N."/>
            <person name="Niskanen T."/>
            <person name="Noordeloos M.E."/>
            <person name="Ohm R.A."/>
            <person name="Ortiz-Santana B."/>
            <person name="Ovrebo C."/>
            <person name="Racz N."/>
            <person name="Riley R."/>
            <person name="Savchenko A."/>
            <person name="Shiryaev A."/>
            <person name="Soop K."/>
            <person name="Spirin V."/>
            <person name="Szebenyi C."/>
            <person name="Tomsovsky M."/>
            <person name="Tulloss R.E."/>
            <person name="Uehling J."/>
            <person name="Grigoriev I.V."/>
            <person name="Vagvolgyi C."/>
            <person name="Papp T."/>
            <person name="Martin F.M."/>
            <person name="Miettinen O."/>
            <person name="Hibbett D.S."/>
            <person name="Nagy L.G."/>
        </authorList>
    </citation>
    <scope>NUCLEOTIDE SEQUENCE [LARGE SCALE GENOMIC DNA]</scope>
    <source>
        <strain evidence="1 2">CBS 309.79</strain>
    </source>
</reference>
<proteinExistence type="predicted"/>
<sequence length="101" mass="11964">ERKSTEERINGVQEALLKWQPGQPSPAEIFDGIRAKVISRNIQEFMYKALHKTQKIGTYWNHIPNYEHQTLCSGCEQTETLEHKLLEFPYNEQETVWDMTR</sequence>
<feature type="non-terminal residue" evidence="1">
    <location>
        <position position="1"/>
    </location>
</feature>
<gene>
    <name evidence="1" type="ORF">BDV98DRAFT_516861</name>
</gene>
<accession>A0A5C3Q1A4</accession>
<dbReference type="AlphaFoldDB" id="A0A5C3Q1A4"/>
<protein>
    <recommendedName>
        <fullName evidence="3">Reverse transcriptase zinc-binding domain-containing protein</fullName>
    </recommendedName>
</protein>
<dbReference type="OrthoDB" id="2886089at2759"/>
<keyword evidence="2" id="KW-1185">Reference proteome</keyword>
<dbReference type="Proteomes" id="UP000305067">
    <property type="component" value="Unassembled WGS sequence"/>
</dbReference>
<evidence type="ECO:0000313" key="1">
    <source>
        <dbReference type="EMBL" id="TFK95874.1"/>
    </source>
</evidence>
<name>A0A5C3Q1A4_9AGAR</name>
<evidence type="ECO:0000313" key="2">
    <source>
        <dbReference type="Proteomes" id="UP000305067"/>
    </source>
</evidence>
<dbReference type="STRING" id="1884261.A0A5C3Q1A4"/>